<evidence type="ECO:0000313" key="3">
    <source>
        <dbReference type="EMBL" id="QDV33380.1"/>
    </source>
</evidence>
<dbReference type="Pfam" id="PF00498">
    <property type="entry name" value="FHA"/>
    <property type="match status" value="1"/>
</dbReference>
<dbReference type="OrthoDB" id="277679at2"/>
<name>A0A518GXR3_9BACT</name>
<dbReference type="CDD" id="cd00060">
    <property type="entry name" value="FHA"/>
    <property type="match status" value="1"/>
</dbReference>
<proteinExistence type="predicted"/>
<protein>
    <submittedName>
        <fullName evidence="3">FHA domain protein</fullName>
    </submittedName>
</protein>
<dbReference type="Proteomes" id="UP000317835">
    <property type="component" value="Chromosome"/>
</dbReference>
<evidence type="ECO:0000259" key="2">
    <source>
        <dbReference type="PROSITE" id="PS50006"/>
    </source>
</evidence>
<dbReference type="InterPro" id="IPR008984">
    <property type="entry name" value="SMAD_FHA_dom_sf"/>
</dbReference>
<dbReference type="RefSeq" id="WP_145267767.1">
    <property type="nucleotide sequence ID" value="NZ_CP036426.1"/>
</dbReference>
<dbReference type="Gene3D" id="2.60.200.20">
    <property type="match status" value="1"/>
</dbReference>
<dbReference type="AlphaFoldDB" id="A0A518GXR3"/>
<evidence type="ECO:0000256" key="1">
    <source>
        <dbReference type="SAM" id="MobiDB-lite"/>
    </source>
</evidence>
<dbReference type="PANTHER" id="PTHR23308">
    <property type="entry name" value="NUCLEAR INHIBITOR OF PROTEIN PHOSPHATASE-1"/>
    <property type="match status" value="1"/>
</dbReference>
<organism evidence="3 4">
    <name type="scientific">Tautonia plasticadhaerens</name>
    <dbReference type="NCBI Taxonomy" id="2527974"/>
    <lineage>
        <taxon>Bacteria</taxon>
        <taxon>Pseudomonadati</taxon>
        <taxon>Planctomycetota</taxon>
        <taxon>Planctomycetia</taxon>
        <taxon>Isosphaerales</taxon>
        <taxon>Isosphaeraceae</taxon>
        <taxon>Tautonia</taxon>
    </lineage>
</organism>
<dbReference type="EMBL" id="CP036426">
    <property type="protein sequence ID" value="QDV33380.1"/>
    <property type="molecule type" value="Genomic_DNA"/>
</dbReference>
<dbReference type="SMART" id="SM00240">
    <property type="entry name" value="FHA"/>
    <property type="match status" value="1"/>
</dbReference>
<dbReference type="InterPro" id="IPR050923">
    <property type="entry name" value="Cell_Proc_Reg/RNA_Proc"/>
</dbReference>
<dbReference type="PROSITE" id="PS50006">
    <property type="entry name" value="FHA_DOMAIN"/>
    <property type="match status" value="1"/>
</dbReference>
<dbReference type="InterPro" id="IPR000253">
    <property type="entry name" value="FHA_dom"/>
</dbReference>
<feature type="region of interest" description="Disordered" evidence="1">
    <location>
        <begin position="94"/>
        <end position="180"/>
    </location>
</feature>
<accession>A0A518GXR3</accession>
<keyword evidence="4" id="KW-1185">Reference proteome</keyword>
<feature type="domain" description="FHA" evidence="2">
    <location>
        <begin position="21"/>
        <end position="70"/>
    </location>
</feature>
<evidence type="ECO:0000313" key="4">
    <source>
        <dbReference type="Proteomes" id="UP000317835"/>
    </source>
</evidence>
<sequence length="180" mass="19888">MKAELIPDNGDPPIPINRDITVIGRREYCDIRIDHPSISKRHCILVRTAGLLILRDLASTNGTRVKGQRIRWAALLPGDRVSVGGYKVRVYLGPDDTPSPSEMHDRPSESMLVGFSPPTPPIVEPHGSSGHLPPHSATPPVEDAEIIELEQDDPIPDDDDGRWEKLPTPGGRDQFFIELD</sequence>
<dbReference type="SUPFAM" id="SSF49879">
    <property type="entry name" value="SMAD/FHA domain"/>
    <property type="match status" value="1"/>
</dbReference>
<reference evidence="3 4" key="1">
    <citation type="submission" date="2019-02" db="EMBL/GenBank/DDBJ databases">
        <title>Deep-cultivation of Planctomycetes and their phenomic and genomic characterization uncovers novel biology.</title>
        <authorList>
            <person name="Wiegand S."/>
            <person name="Jogler M."/>
            <person name="Boedeker C."/>
            <person name="Pinto D."/>
            <person name="Vollmers J."/>
            <person name="Rivas-Marin E."/>
            <person name="Kohn T."/>
            <person name="Peeters S.H."/>
            <person name="Heuer A."/>
            <person name="Rast P."/>
            <person name="Oberbeckmann S."/>
            <person name="Bunk B."/>
            <person name="Jeske O."/>
            <person name="Meyerdierks A."/>
            <person name="Storesund J.E."/>
            <person name="Kallscheuer N."/>
            <person name="Luecker S."/>
            <person name="Lage O.M."/>
            <person name="Pohl T."/>
            <person name="Merkel B.J."/>
            <person name="Hornburger P."/>
            <person name="Mueller R.-W."/>
            <person name="Bruemmer F."/>
            <person name="Labrenz M."/>
            <person name="Spormann A.M."/>
            <person name="Op den Camp H."/>
            <person name="Overmann J."/>
            <person name="Amann R."/>
            <person name="Jetten M.S.M."/>
            <person name="Mascher T."/>
            <person name="Medema M.H."/>
            <person name="Devos D.P."/>
            <person name="Kaster A.-K."/>
            <person name="Ovreas L."/>
            <person name="Rohde M."/>
            <person name="Galperin M.Y."/>
            <person name="Jogler C."/>
        </authorList>
    </citation>
    <scope>NUCLEOTIDE SEQUENCE [LARGE SCALE GENOMIC DNA]</scope>
    <source>
        <strain evidence="3 4">ElP</strain>
    </source>
</reference>
<dbReference type="KEGG" id="tpla:ElP_12510"/>
<feature type="compositionally biased region" description="Acidic residues" evidence="1">
    <location>
        <begin position="142"/>
        <end position="161"/>
    </location>
</feature>
<gene>
    <name evidence="3" type="ORF">ElP_12510</name>
</gene>